<dbReference type="PANTHER" id="PTHR43229:SF2">
    <property type="entry name" value="NODULATION PROTEIN J"/>
    <property type="match status" value="1"/>
</dbReference>
<dbReference type="OrthoDB" id="162334at2"/>
<comment type="caution">
    <text evidence="2">The sequence shown here is derived from an EMBL/GenBank/DDBJ whole genome shotgun (WGS) entry which is preliminary data.</text>
</comment>
<keyword evidence="1" id="KW-1133">Transmembrane helix</keyword>
<sequence>MIGLIIANTFSATSILFAVAMLMKNVSLYSTFTGIMSALAGFVTGAFLPIGMFPANIQKVFAFIPTHHGATMMREVMTKEPLAATFGSVAYQTVKGTFMTAQEIVDIYTAENG</sequence>
<reference evidence="2 3" key="1">
    <citation type="submission" date="2019-03" db="EMBL/GenBank/DDBJ databases">
        <title>Genomic Encyclopedia of Type Strains, Phase IV (KMG-IV): sequencing the most valuable type-strain genomes for metagenomic binning, comparative biology and taxonomic classification.</title>
        <authorList>
            <person name="Goeker M."/>
        </authorList>
    </citation>
    <scope>NUCLEOTIDE SEQUENCE [LARGE SCALE GENOMIC DNA]</scope>
    <source>
        <strain evidence="2 3">DSM 29489</strain>
    </source>
</reference>
<feature type="transmembrane region" description="Helical" evidence="1">
    <location>
        <begin position="5"/>
        <end position="23"/>
    </location>
</feature>
<dbReference type="InterPro" id="IPR051784">
    <property type="entry name" value="Nod_factor_ABC_transporter"/>
</dbReference>
<protein>
    <submittedName>
        <fullName evidence="2">Uncharacterized protein</fullName>
    </submittedName>
</protein>
<keyword evidence="1" id="KW-0812">Transmembrane</keyword>
<proteinExistence type="predicted"/>
<dbReference type="EMBL" id="SLZZ01000006">
    <property type="protein sequence ID" value="TCS80192.1"/>
    <property type="molecule type" value="Genomic_DNA"/>
</dbReference>
<evidence type="ECO:0000313" key="3">
    <source>
        <dbReference type="Proteomes" id="UP000295726"/>
    </source>
</evidence>
<dbReference type="AlphaFoldDB" id="A0A4V2US55"/>
<keyword evidence="1" id="KW-0472">Membrane</keyword>
<name>A0A4V2US55_9FIRM</name>
<feature type="transmembrane region" description="Helical" evidence="1">
    <location>
        <begin position="29"/>
        <end position="50"/>
    </location>
</feature>
<organism evidence="2 3">
    <name type="scientific">Muricomes intestini</name>
    <dbReference type="NCBI Taxonomy" id="1796634"/>
    <lineage>
        <taxon>Bacteria</taxon>
        <taxon>Bacillati</taxon>
        <taxon>Bacillota</taxon>
        <taxon>Clostridia</taxon>
        <taxon>Lachnospirales</taxon>
        <taxon>Lachnospiraceae</taxon>
        <taxon>Muricomes</taxon>
    </lineage>
</organism>
<evidence type="ECO:0000256" key="1">
    <source>
        <dbReference type="SAM" id="Phobius"/>
    </source>
</evidence>
<accession>A0A4V2US55</accession>
<gene>
    <name evidence="2" type="ORF">EDD59_10615</name>
</gene>
<keyword evidence="3" id="KW-1185">Reference proteome</keyword>
<evidence type="ECO:0000313" key="2">
    <source>
        <dbReference type="EMBL" id="TCS80192.1"/>
    </source>
</evidence>
<dbReference type="Proteomes" id="UP000295726">
    <property type="component" value="Unassembled WGS sequence"/>
</dbReference>
<dbReference type="PANTHER" id="PTHR43229">
    <property type="entry name" value="NODULATION PROTEIN J"/>
    <property type="match status" value="1"/>
</dbReference>